<evidence type="ECO:0008006" key="2">
    <source>
        <dbReference type="Google" id="ProtNLM"/>
    </source>
</evidence>
<comment type="caution">
    <text evidence="1">The sequence shown here is derived from an EMBL/GenBank/DDBJ whole genome shotgun (WGS) entry which is preliminary data.</text>
</comment>
<dbReference type="AlphaFoldDB" id="A0A5J4L5S0"/>
<protein>
    <recommendedName>
        <fullName evidence="2">Rubrerythrin diiron-binding domain-containing protein</fullName>
    </recommendedName>
</protein>
<evidence type="ECO:0000313" key="1">
    <source>
        <dbReference type="EMBL" id="GER92866.1"/>
    </source>
</evidence>
<accession>A0A5J4L5S0</accession>
<dbReference type="EMBL" id="BLAB01000001">
    <property type="protein sequence ID" value="GER92866.1"/>
    <property type="molecule type" value="Genomic_DNA"/>
</dbReference>
<dbReference type="SUPFAM" id="SSF47240">
    <property type="entry name" value="Ferritin-like"/>
    <property type="match status" value="1"/>
</dbReference>
<reference evidence="1" key="1">
    <citation type="submission" date="2019-10" db="EMBL/GenBank/DDBJ databases">
        <title>Metagenomic sequencing of thiosulfate-disproportionating enrichment culture.</title>
        <authorList>
            <person name="Umezawa K."/>
            <person name="Kojima H."/>
            <person name="Fukui M."/>
        </authorList>
    </citation>
    <scope>NUCLEOTIDE SEQUENCE</scope>
    <source>
        <strain evidence="1">45J</strain>
    </source>
</reference>
<name>A0A5J4L5S0_9ZZZZ</name>
<dbReference type="InterPro" id="IPR009078">
    <property type="entry name" value="Ferritin-like_SF"/>
</dbReference>
<organism evidence="1">
    <name type="scientific">hot springs metagenome</name>
    <dbReference type="NCBI Taxonomy" id="433727"/>
    <lineage>
        <taxon>unclassified sequences</taxon>
        <taxon>metagenomes</taxon>
        <taxon>ecological metagenomes</taxon>
    </lineage>
</organism>
<gene>
    <name evidence="1" type="ORF">A45J_0597</name>
</gene>
<sequence length="49" mass="5716">MQAEINSLDLYMKISRIAYDNIKGLFRDIIEEEKLHLKRLGALLSEHEG</sequence>
<proteinExistence type="predicted"/>